<evidence type="ECO:0000313" key="1">
    <source>
        <dbReference type="Proteomes" id="UP000492821"/>
    </source>
</evidence>
<sequence length="122" mass="14136">MVKPTVWLPETYLLDGNRNVNPIWQNVLRVDDIVSNRQHIYVEDTLIVYCDSINAYQMVIPFICGPYTRLILHGRVHSDQVKQLTHPGVKKVRISAQLTIPLDKYDDFAKFVVEQVHGFDSK</sequence>
<organism evidence="1 2">
    <name type="scientific">Panagrellus redivivus</name>
    <name type="common">Microworm</name>
    <dbReference type="NCBI Taxonomy" id="6233"/>
    <lineage>
        <taxon>Eukaryota</taxon>
        <taxon>Metazoa</taxon>
        <taxon>Ecdysozoa</taxon>
        <taxon>Nematoda</taxon>
        <taxon>Chromadorea</taxon>
        <taxon>Rhabditida</taxon>
        <taxon>Tylenchina</taxon>
        <taxon>Panagrolaimomorpha</taxon>
        <taxon>Panagrolaimoidea</taxon>
        <taxon>Panagrolaimidae</taxon>
        <taxon>Panagrellus</taxon>
    </lineage>
</organism>
<dbReference type="WBParaSite" id="Pan_g5074.t1">
    <property type="protein sequence ID" value="Pan_g5074.t1"/>
    <property type="gene ID" value="Pan_g5074"/>
</dbReference>
<keyword evidence="1" id="KW-1185">Reference proteome</keyword>
<dbReference type="AlphaFoldDB" id="A0A7E4ZZC0"/>
<name>A0A7E4ZZC0_PANRE</name>
<dbReference type="Proteomes" id="UP000492821">
    <property type="component" value="Unassembled WGS sequence"/>
</dbReference>
<reference evidence="2" key="2">
    <citation type="submission" date="2020-10" db="UniProtKB">
        <authorList>
            <consortium name="WormBaseParasite"/>
        </authorList>
    </citation>
    <scope>IDENTIFICATION</scope>
</reference>
<proteinExistence type="predicted"/>
<reference evidence="1" key="1">
    <citation type="journal article" date="2013" name="Genetics">
        <title>The draft genome and transcriptome of Panagrellus redivivus are shaped by the harsh demands of a free-living lifestyle.</title>
        <authorList>
            <person name="Srinivasan J."/>
            <person name="Dillman A.R."/>
            <person name="Macchietto M.G."/>
            <person name="Heikkinen L."/>
            <person name="Lakso M."/>
            <person name="Fracchia K.M."/>
            <person name="Antoshechkin I."/>
            <person name="Mortazavi A."/>
            <person name="Wong G."/>
            <person name="Sternberg P.W."/>
        </authorList>
    </citation>
    <scope>NUCLEOTIDE SEQUENCE [LARGE SCALE GENOMIC DNA]</scope>
    <source>
        <strain evidence="1">MT8872</strain>
    </source>
</reference>
<accession>A0A7E4ZZC0</accession>
<protein>
    <submittedName>
        <fullName evidence="2">DUF1801 domain-containing protein</fullName>
    </submittedName>
</protein>
<evidence type="ECO:0000313" key="2">
    <source>
        <dbReference type="WBParaSite" id="Pan_g5074.t1"/>
    </source>
</evidence>